<dbReference type="InterPro" id="IPR043775">
    <property type="entry name" value="DUF5717_N"/>
</dbReference>
<dbReference type="InterPro" id="IPR043774">
    <property type="entry name" value="DUF5717_C"/>
</dbReference>
<accession>A0A4V6YR41</accession>
<proteinExistence type="predicted"/>
<dbReference type="EMBL" id="QGQD01000045">
    <property type="protein sequence ID" value="TLD00888.1"/>
    <property type="molecule type" value="Genomic_DNA"/>
</dbReference>
<dbReference type="RefSeq" id="WP_138002408.1">
    <property type="nucleotide sequence ID" value="NZ_QGQD01000045.1"/>
</dbReference>
<dbReference type="Pfam" id="PF18983">
    <property type="entry name" value="DUF5717"/>
    <property type="match status" value="1"/>
</dbReference>
<protein>
    <recommendedName>
        <fullName evidence="5">DUF5717 domain-containing protein</fullName>
    </recommendedName>
</protein>
<evidence type="ECO:0000313" key="3">
    <source>
        <dbReference type="EMBL" id="TLD00888.1"/>
    </source>
</evidence>
<evidence type="ECO:0000259" key="2">
    <source>
        <dbReference type="Pfam" id="PF18984"/>
    </source>
</evidence>
<reference evidence="3 4" key="1">
    <citation type="journal article" date="2019" name="Anaerobe">
        <title>Detection of Robinsoniella peoriensis in multiple bone samples of a trauma patient.</title>
        <authorList>
            <person name="Schrottner P."/>
            <person name="Hartwich K."/>
            <person name="Bunk B."/>
            <person name="Schober I."/>
            <person name="Helbig S."/>
            <person name="Rudolph W.W."/>
            <person name="Gunzer F."/>
        </authorList>
    </citation>
    <scope>NUCLEOTIDE SEQUENCE [LARGE SCALE GENOMIC DNA]</scope>
    <source>
        <strain evidence="3 4">DSM 106044</strain>
    </source>
</reference>
<sequence>MKRRIEQLLNGIFEYKAPTMNISVDEIRVLVKKGESYRGSFEIGNPEEKKMKGFIYSSSARVAYEPSDFFGNNEKIVYEIDTTGMEEGEVLEGAFTICSNLGEYRIPFRLEIEYSKEQELAVAYKSLDEFTALAKEDFQKAYVLFISSEFYHMLPKWTPSFASLYEGIRGQNFSYRSLEEFLVGCGKKKPVKLHMSELSRSFPVMTQSTKEVLTLTKDSWGFLRLDIQADADFITIDHETVTTDEFVGSTYSLEYVIDLEKLHGGKNFGRITISSGYETLVFEIEAFKAVKGSGERKGYKQHRAVARMMSAYMDFRLKRKKLGEWLDVSERALGDYRNAGGNHVFFELYQVQLLFARERMVDACMALEEIENHKDRIDRPELEGYYLYLTTFYNRDTKYIDYIEEKVYELYLQNKENWMLQWILLYLQEPSVCGPLDRMSAVRDQYICGCTSPVMYVEGVQILQKEPLILKRLDDFEIQLLRFVCKEEVMNREIAEQASELTLRHREFNEGLFAVLTYCYEKYPVKSIITAVCSLLIKGHKTEKKYFKWYAKGVEYELRLTGLYEYYIETMEDDTDRILPQMVRMYFAYNNTLSYNKKAFVYANVIRNHSKDPETYKSYRPAMERFMVDQLALGRISRDLALIYDTFLTKAIMNKRMADGLARAIFTYELKCDIARMKSVIVIHSQLKNEIRSVIQDGKAYVQLYTGDYRILFEDEEGNRYASEIPYTLTKLMDRPAFREYCRELCPDNAGLVLNSCYLDSKEILITAENADSYGRLLEIEEIRETYKEQLRCKILEYYYENPAAEQRYEYLHRIDYHEFVKTDKKKLIELLTEEGMCQEAFGLVSIYGPENIDLIQLVRLCSRTILEKEYGTDDMLLFLCAYCFASQKYDETILAYLLMYYDGPIEIMKNIWKAGREFGLDGFEMEEKILIFVLFMRVGSEDTEEIFDSYRKKMGKKQICLAYVILSAYNYFVKEKQVAQPVFDYIERLAVKQQVPERICELALLRNYAEKPDLTDGQETVINRMMEDISYEGLRFAFFEELPDAFTRPYQLSDKTYVEYRANPKSRVVLHYRLGGEENGFKTEPMKNMYEGIFVKEFTLFYGDELTWHLVEELDNQTITTEDQTIYYTKKSKPEGNSQYDLINHMMEAIQTGNKQAVEDNKQTYIEQNYFIGRLFGGYTN</sequence>
<gene>
    <name evidence="3" type="ORF">DSM106044_02084</name>
</gene>
<keyword evidence="4" id="KW-1185">Reference proteome</keyword>
<feature type="domain" description="DUF5717" evidence="1">
    <location>
        <begin position="874"/>
        <end position="1177"/>
    </location>
</feature>
<comment type="caution">
    <text evidence="3">The sequence shown here is derived from an EMBL/GenBank/DDBJ whole genome shotgun (WGS) entry which is preliminary data.</text>
</comment>
<dbReference type="AlphaFoldDB" id="A0A4V6YR41"/>
<name>A0A4V6YR41_9FIRM</name>
<dbReference type="Pfam" id="PF18984">
    <property type="entry name" value="DUF5717_N"/>
    <property type="match status" value="1"/>
</dbReference>
<organism evidence="3 4">
    <name type="scientific">Robinsoniella peoriensis</name>
    <dbReference type="NCBI Taxonomy" id="180332"/>
    <lineage>
        <taxon>Bacteria</taxon>
        <taxon>Bacillati</taxon>
        <taxon>Bacillota</taxon>
        <taxon>Clostridia</taxon>
        <taxon>Lachnospirales</taxon>
        <taxon>Lachnospiraceae</taxon>
        <taxon>Robinsoniella</taxon>
    </lineage>
</organism>
<evidence type="ECO:0000313" key="4">
    <source>
        <dbReference type="Proteomes" id="UP000306509"/>
    </source>
</evidence>
<dbReference type="STRING" id="180332.GCA_000797495_04003"/>
<evidence type="ECO:0008006" key="5">
    <source>
        <dbReference type="Google" id="ProtNLM"/>
    </source>
</evidence>
<feature type="domain" description="DUF5717" evidence="2">
    <location>
        <begin position="1"/>
        <end position="871"/>
    </location>
</feature>
<evidence type="ECO:0000259" key="1">
    <source>
        <dbReference type="Pfam" id="PF18983"/>
    </source>
</evidence>
<dbReference type="Proteomes" id="UP000306509">
    <property type="component" value="Unassembled WGS sequence"/>
</dbReference>